<dbReference type="AlphaFoldDB" id="A0AAP0JLL6"/>
<dbReference type="Proteomes" id="UP001420932">
    <property type="component" value="Unassembled WGS sequence"/>
</dbReference>
<dbReference type="EMBL" id="JBBNAF010000006">
    <property type="protein sequence ID" value="KAK9135077.1"/>
    <property type="molecule type" value="Genomic_DNA"/>
</dbReference>
<keyword evidence="2" id="KW-1185">Reference proteome</keyword>
<accession>A0AAP0JLL6</accession>
<evidence type="ECO:0000313" key="1">
    <source>
        <dbReference type="EMBL" id="KAK9135077.1"/>
    </source>
</evidence>
<sequence>MVPLRCFRFVVFPNRPHWLLPLLNLGSFLCGRLLLRLKRHQFQASDPGSPESVEETRNHISIVLLHTVCVPCGFRSPHSDMHSDGEHGKTSSPRNCDWCHCIDLIYCGFYLFQCDLEYGECGFGARRVLWTWEFQEELGFDEGQEEAQRLGIHGLSSFVYCCTRRVLGIGWAF</sequence>
<protein>
    <submittedName>
        <fullName evidence="1">Uncharacterized protein</fullName>
    </submittedName>
</protein>
<organism evidence="1 2">
    <name type="scientific">Stephania yunnanensis</name>
    <dbReference type="NCBI Taxonomy" id="152371"/>
    <lineage>
        <taxon>Eukaryota</taxon>
        <taxon>Viridiplantae</taxon>
        <taxon>Streptophyta</taxon>
        <taxon>Embryophyta</taxon>
        <taxon>Tracheophyta</taxon>
        <taxon>Spermatophyta</taxon>
        <taxon>Magnoliopsida</taxon>
        <taxon>Ranunculales</taxon>
        <taxon>Menispermaceae</taxon>
        <taxon>Menispermoideae</taxon>
        <taxon>Cissampelideae</taxon>
        <taxon>Stephania</taxon>
    </lineage>
</organism>
<evidence type="ECO:0000313" key="2">
    <source>
        <dbReference type="Proteomes" id="UP001420932"/>
    </source>
</evidence>
<proteinExistence type="predicted"/>
<comment type="caution">
    <text evidence="1">The sequence shown here is derived from an EMBL/GenBank/DDBJ whole genome shotgun (WGS) entry which is preliminary data.</text>
</comment>
<reference evidence="1 2" key="1">
    <citation type="submission" date="2024-01" db="EMBL/GenBank/DDBJ databases">
        <title>Genome assemblies of Stephania.</title>
        <authorList>
            <person name="Yang L."/>
        </authorList>
    </citation>
    <scope>NUCLEOTIDE SEQUENCE [LARGE SCALE GENOMIC DNA]</scope>
    <source>
        <strain evidence="1">YNDBR</strain>
        <tissue evidence="1">Leaf</tissue>
    </source>
</reference>
<name>A0AAP0JLL6_9MAGN</name>
<gene>
    <name evidence="1" type="ORF">Syun_014407</name>
</gene>